<evidence type="ECO:0000313" key="2">
    <source>
        <dbReference type="Proteomes" id="UP000188320"/>
    </source>
</evidence>
<organism evidence="1 2">
    <name type="scientific">Zancudomyces culisetae</name>
    <name type="common">Gut fungus</name>
    <name type="synonym">Smittium culisetae</name>
    <dbReference type="NCBI Taxonomy" id="1213189"/>
    <lineage>
        <taxon>Eukaryota</taxon>
        <taxon>Fungi</taxon>
        <taxon>Fungi incertae sedis</taxon>
        <taxon>Zoopagomycota</taxon>
        <taxon>Kickxellomycotina</taxon>
        <taxon>Harpellomycetes</taxon>
        <taxon>Harpellales</taxon>
        <taxon>Legeriomycetaceae</taxon>
        <taxon>Zancudomyces</taxon>
    </lineage>
</organism>
<dbReference type="SUPFAM" id="SSF54928">
    <property type="entry name" value="RNA-binding domain, RBD"/>
    <property type="match status" value="2"/>
</dbReference>
<evidence type="ECO:0000313" key="1">
    <source>
        <dbReference type="EMBL" id="OMH83489.1"/>
    </source>
</evidence>
<keyword evidence="2" id="KW-1185">Reference proteome</keyword>
<dbReference type="EMBL" id="LSSK01000394">
    <property type="protein sequence ID" value="OMH83489.1"/>
    <property type="molecule type" value="Genomic_DNA"/>
</dbReference>
<proteinExistence type="predicted"/>
<dbReference type="Gene3D" id="3.30.70.330">
    <property type="match status" value="2"/>
</dbReference>
<dbReference type="Proteomes" id="UP000188320">
    <property type="component" value="Unassembled WGS sequence"/>
</dbReference>
<name>A0A1R1PRC0_ZANCU</name>
<accession>A0A1R1PRC0</accession>
<dbReference type="InterPro" id="IPR035979">
    <property type="entry name" value="RBD_domain_sf"/>
</dbReference>
<dbReference type="PANTHER" id="PTHR21678">
    <property type="entry name" value="GROWTH INHIBITION AND DIFFERENTIATION RELATED PROTEIN 88"/>
    <property type="match status" value="1"/>
</dbReference>
<protein>
    <submittedName>
        <fullName evidence="1">Coiled-coil domain-containing protein R3HCC1L</fullName>
    </submittedName>
</protein>
<dbReference type="GO" id="GO:0003676">
    <property type="term" value="F:nucleic acid binding"/>
    <property type="evidence" value="ECO:0007669"/>
    <property type="project" value="InterPro"/>
</dbReference>
<reference evidence="2" key="1">
    <citation type="submission" date="2017-01" db="EMBL/GenBank/DDBJ databases">
        <authorList>
            <person name="Wang Y."/>
            <person name="White M."/>
            <person name="Kvist S."/>
            <person name="Moncalvo J.-M."/>
        </authorList>
    </citation>
    <scope>NUCLEOTIDE SEQUENCE [LARGE SCALE GENOMIC DNA]</scope>
    <source>
        <strain evidence="2">COL-18-3</strain>
    </source>
</reference>
<dbReference type="AlphaFoldDB" id="A0A1R1PRC0"/>
<gene>
    <name evidence="1" type="ORF">AX774_g3001</name>
</gene>
<dbReference type="PANTHER" id="PTHR21678:SF0">
    <property type="entry name" value="C3H1-TYPE DOMAIN-CONTAINING PROTEIN"/>
    <property type="match status" value="1"/>
</dbReference>
<dbReference type="OrthoDB" id="5418203at2759"/>
<dbReference type="InterPro" id="IPR039884">
    <property type="entry name" value="R3HC1/R3HCL"/>
</dbReference>
<sequence length="340" mass="39098">MSQDRNYEVNNAFESGHSNKKRRLEKVWCHNDFYSSSKGDTVLKEDSSPEKTLLKRIRSLSMSKVRAMWTEDSIHERKTVDLYNFPKEYETSDINDALYAFQQDKCVNGGYRIKWLTDTRALVTFKSPIIAQEALDTLGGSCEIQSCLYAFKHSDLEHFNRRSDDKKHKNSVSDDNLKVLSSYIESVRKVYKPSTSIELYDFSRAMETSELLLLLSPYRVAGNTIRIKWFNKNQAIALFSSAEQVPKALDELSNISIMKARAYVFMPADVKYFTQDIQMTPLDSINLRHKSGLGQNPPRNATISRRNTVSYSSRAAPISKRNTISLYNPDEIPNFTSTFR</sequence>
<dbReference type="InterPro" id="IPR012677">
    <property type="entry name" value="Nucleotide-bd_a/b_plait_sf"/>
</dbReference>
<comment type="caution">
    <text evidence="1">The sequence shown here is derived from an EMBL/GenBank/DDBJ whole genome shotgun (WGS) entry which is preliminary data.</text>
</comment>